<proteinExistence type="inferred from homology"/>
<comment type="cofactor">
    <cofactor evidence="1">
        <name>thiamine diphosphate</name>
        <dbReference type="ChEBI" id="CHEBI:58937"/>
    </cofactor>
</comment>
<feature type="domain" description="Transketolase N-terminal" evidence="4">
    <location>
        <begin position="21"/>
        <end position="266"/>
    </location>
</feature>
<dbReference type="Gene3D" id="3.40.50.970">
    <property type="match status" value="1"/>
</dbReference>
<evidence type="ECO:0000256" key="3">
    <source>
        <dbReference type="ARBA" id="ARBA00023052"/>
    </source>
</evidence>
<dbReference type="Proteomes" id="UP001176468">
    <property type="component" value="Unassembled WGS sequence"/>
</dbReference>
<evidence type="ECO:0000256" key="2">
    <source>
        <dbReference type="ARBA" id="ARBA00007131"/>
    </source>
</evidence>
<keyword evidence="3" id="KW-0786">Thiamine pyrophosphate</keyword>
<evidence type="ECO:0000313" key="6">
    <source>
        <dbReference type="Proteomes" id="UP001176468"/>
    </source>
</evidence>
<keyword evidence="6" id="KW-1185">Reference proteome</keyword>
<dbReference type="PANTHER" id="PTHR47514">
    <property type="entry name" value="TRANSKETOLASE N-TERMINAL SECTION-RELATED"/>
    <property type="match status" value="1"/>
</dbReference>
<protein>
    <submittedName>
        <fullName evidence="5">Transketolase</fullName>
    </submittedName>
</protein>
<evidence type="ECO:0000313" key="5">
    <source>
        <dbReference type="EMBL" id="MDO7842169.1"/>
    </source>
</evidence>
<organism evidence="5 6">
    <name type="scientific">Sphingomonas immobilis</name>
    <dbReference type="NCBI Taxonomy" id="3063997"/>
    <lineage>
        <taxon>Bacteria</taxon>
        <taxon>Pseudomonadati</taxon>
        <taxon>Pseudomonadota</taxon>
        <taxon>Alphaproteobacteria</taxon>
        <taxon>Sphingomonadales</taxon>
        <taxon>Sphingomonadaceae</taxon>
        <taxon>Sphingomonas</taxon>
    </lineage>
</organism>
<dbReference type="PANTHER" id="PTHR47514:SF1">
    <property type="entry name" value="TRANSKETOLASE N-TERMINAL SECTION-RELATED"/>
    <property type="match status" value="1"/>
</dbReference>
<evidence type="ECO:0000259" key="4">
    <source>
        <dbReference type="Pfam" id="PF00456"/>
    </source>
</evidence>
<dbReference type="EMBL" id="JAUQSZ010000004">
    <property type="protein sequence ID" value="MDO7842169.1"/>
    <property type="molecule type" value="Genomic_DNA"/>
</dbReference>
<dbReference type="Pfam" id="PF00456">
    <property type="entry name" value="Transketolase_N"/>
    <property type="match status" value="1"/>
</dbReference>
<dbReference type="RefSeq" id="WP_304560637.1">
    <property type="nucleotide sequence ID" value="NZ_JAUQSZ010000004.1"/>
</dbReference>
<name>A0ABT8ZXA7_9SPHN</name>
<gene>
    <name evidence="5" type="ORF">Q5H94_07515</name>
</gene>
<dbReference type="InterPro" id="IPR029061">
    <property type="entry name" value="THDP-binding"/>
</dbReference>
<sequence length="288" mass="31516">MQNSVLQRNRDVPLRDLENRADWIRLETIRLVEIAKSGHYSSVFSCAEMFAALYYRTLRLNPTDPLWADRDRFLLGKGHAAIGQYPILADLGYFPADWLDTYTRLGSALGDHPDMNKVPGCDFSSGSIGHNLSVGVGIALAAKMRGRDYLTWVMLGDGELNEGQVWEAAQSAAHYGLANLIGIVDANGMGLDGDVGDVMNIEPIADKFAAFGWSTQEIDGHDMAAVVAAFDSAQDQVRAEGRPHMIVARTKKGKGVGFMETTPYWHLGFLGPADKAVAVGEIEERMAR</sequence>
<dbReference type="InterPro" id="IPR005474">
    <property type="entry name" value="Transketolase_N"/>
</dbReference>
<dbReference type="CDD" id="cd02012">
    <property type="entry name" value="TPP_TK"/>
    <property type="match status" value="1"/>
</dbReference>
<comment type="caution">
    <text evidence="5">The sequence shown here is derived from an EMBL/GenBank/DDBJ whole genome shotgun (WGS) entry which is preliminary data.</text>
</comment>
<accession>A0ABT8ZXA7</accession>
<evidence type="ECO:0000256" key="1">
    <source>
        <dbReference type="ARBA" id="ARBA00001964"/>
    </source>
</evidence>
<dbReference type="SUPFAM" id="SSF52518">
    <property type="entry name" value="Thiamin diphosphate-binding fold (THDP-binding)"/>
    <property type="match status" value="1"/>
</dbReference>
<comment type="similarity">
    <text evidence="2">Belongs to the transketolase family.</text>
</comment>
<reference evidence="5" key="1">
    <citation type="submission" date="2023-07" db="EMBL/GenBank/DDBJ databases">
        <authorList>
            <person name="Kim M.K."/>
        </authorList>
    </citation>
    <scope>NUCLEOTIDE SEQUENCE</scope>
    <source>
        <strain evidence="5">CA1-15</strain>
    </source>
</reference>